<evidence type="ECO:0000256" key="12">
    <source>
        <dbReference type="ARBA" id="ARBA00023018"/>
    </source>
</evidence>
<dbReference type="CDD" id="cd13193">
    <property type="entry name" value="FERM_C_FARP1-like"/>
    <property type="match status" value="1"/>
</dbReference>
<evidence type="ECO:0000256" key="11">
    <source>
        <dbReference type="ARBA" id="ARBA00022737"/>
    </source>
</evidence>
<comment type="subunit">
    <text evidence="18">Interacts with CADM1. Interacts with RAC1.</text>
</comment>
<dbReference type="GO" id="GO:0005829">
    <property type="term" value="C:cytosol"/>
    <property type="evidence" value="ECO:0007669"/>
    <property type="project" value="UniProtKB-SubCell"/>
</dbReference>
<dbReference type="CDD" id="cd17190">
    <property type="entry name" value="FERM_F1_FARP2"/>
    <property type="match status" value="1"/>
</dbReference>
<evidence type="ECO:0000259" key="21">
    <source>
        <dbReference type="PROSITE" id="PS50010"/>
    </source>
</evidence>
<evidence type="ECO:0000256" key="7">
    <source>
        <dbReference type="ARBA" id="ARBA00022475"/>
    </source>
</evidence>
<dbReference type="InterPro" id="IPR014847">
    <property type="entry name" value="FA"/>
</dbReference>
<dbReference type="SUPFAM" id="SSF47031">
    <property type="entry name" value="Second domain of FERM"/>
    <property type="match status" value="1"/>
</dbReference>
<gene>
    <name evidence="24" type="primary">FARP2</name>
</gene>
<dbReference type="PROSITE" id="PS50010">
    <property type="entry name" value="DH_2"/>
    <property type="match status" value="1"/>
</dbReference>
<dbReference type="CTD" id="9855"/>
<proteinExistence type="predicted"/>
<dbReference type="FunFam" id="1.20.900.10:FF:000021">
    <property type="entry name" value="FERM, RhoGEF and pleckstrin domain-containing protein 1"/>
    <property type="match status" value="1"/>
</dbReference>
<evidence type="ECO:0000256" key="13">
    <source>
        <dbReference type="ARBA" id="ARBA00023136"/>
    </source>
</evidence>
<dbReference type="PROSITE" id="PS00660">
    <property type="entry name" value="FERM_1"/>
    <property type="match status" value="1"/>
</dbReference>
<keyword evidence="12" id="KW-0770">Synapse</keyword>
<accession>A0A9B0X1V7</accession>
<dbReference type="InterPro" id="IPR000219">
    <property type="entry name" value="DH_dom"/>
</dbReference>
<dbReference type="AlphaFoldDB" id="A0A9B0X1V7"/>
<dbReference type="Pfam" id="PF09379">
    <property type="entry name" value="FERM_N"/>
    <property type="match status" value="1"/>
</dbReference>
<dbReference type="FunFam" id="1.20.80.10:FF:000005">
    <property type="entry name" value="FERM, RhoGEF and pleckstrin domain-containing protein 1"/>
    <property type="match status" value="1"/>
</dbReference>
<dbReference type="PANTHER" id="PTHR45858">
    <property type="entry name" value="FERM DOMAIN CONTAINING PROTEIN"/>
    <property type="match status" value="1"/>
</dbReference>
<dbReference type="Pfam" id="PF08736">
    <property type="entry name" value="FA"/>
    <property type="match status" value="1"/>
</dbReference>
<protein>
    <recommendedName>
        <fullName evidence="16">FERM, ARHGEF and pleckstrin domain-containing protein 1</fullName>
    </recommendedName>
    <alternativeName>
        <fullName evidence="17">FERM, RhoGEF and pleckstrin domain-containing protein 1</fullName>
    </alternativeName>
</protein>
<feature type="region of interest" description="Disordered" evidence="19">
    <location>
        <begin position="881"/>
        <end position="903"/>
    </location>
</feature>
<dbReference type="SMART" id="SM00295">
    <property type="entry name" value="B41"/>
    <property type="match status" value="1"/>
</dbReference>
<dbReference type="InterPro" id="IPR000299">
    <property type="entry name" value="FERM_domain"/>
</dbReference>
<dbReference type="SUPFAM" id="SSF54236">
    <property type="entry name" value="Ubiquitin-like"/>
    <property type="match status" value="1"/>
</dbReference>
<sequence length="1048" mass="117764">MGEIEGTYRVLQTPGTRLGAQSPSGVNPLEPRQGLGTAMARAPEKHVQVRVKLLDGTVEAFDVQPKCQGQLLLTQVWTRLNLVESDYFGLEFQNIQTCWIWLEPMKPVIKQVRRPKNALFRLAVKFFPPDPGQLQEEYTRYLFALQLKRDLLEGRLTCSDTTAALLASHLLQSEIGDYDETLDREHLKANQYLPDQVRSLEKLLEFHQKHTGQTPAESDFQVLEIARKLEMYGIRFHVASDREGTKINLAISHMGVLVFQGTTKINTFNWSKVRKLSFKRKRFLIKLHPEVHGPYQDTLEFLLGSRDECKSFWKICVEYHTFFRLFDQPKPKAKAVFFSRGSSFRYSGRTQKQLVDYVRDSGMKKMPYERRYSKMRMCVRTLTTDAPRQSTSFTEGMRTPVSLSSANAFFCSVPPSPVSPPDLTELKDNSCALMEPHVLLTKTTAVDRSGGTLAGSPDPAWPLGSPDSQACPGLSAQTPQPSPSSGKSPLNLNSAFQVALSPGEGDSSPLLSPVLSDMGGARIDDNEEEEEEIAHKRAPTDGTYFIAKEILATERTFLKDLEVLTVWFRSAVVKEDAMPENLRVLLFSSIDPIYEFHRGFLRELEQRLALWENPSGVHTSNSHLRIGDVLLRNMQLLQGLTSYFQRLEEVLTQMDTATTHSKKLDAVSRDFELQKVCYLPLGSFLLKPIQRLGHYHLLLVRLCGQLPPGHPDLPDCRNALTVTTEVTTALQQSLVRLENLQKLRELQRGLVGVEGLVVPGREFLREGCLCELTKKGLQPRMFFLFSDVLMFTSRGVSATSRFRIRALLPLRGMLVKETETQRATPHCFTICAAAAHRTIVVAASTGLEMDKWLGDLSSAIEVANKGGFTPPLPGEVVPFMVTQTPPGPSEEAASEESDDGPLEELDQHRANTTLHVCWYRNTSVSRADLSAAAKNQLSGYLLRKFKNSSGWQRLWVVFTSFCLFFYKTHQDDYPLASLPLLGYSVSVPGAADGIHKDHVFKLQFKSHVYFFRADSKYTFERWMEVISGASSTPGQAPQGSSPVHGHQE</sequence>
<keyword evidence="9" id="KW-0771">Synaptosome</keyword>
<comment type="subcellular location">
    <subcellularLocation>
        <location evidence="2">Cell membrane</location>
        <topology evidence="2">Peripheral membrane protein</topology>
        <orientation evidence="2">Cytoplasmic side</orientation>
    </subcellularLocation>
    <subcellularLocation>
        <location evidence="1">Cell projection</location>
        <location evidence="1">Dendrite</location>
    </subcellularLocation>
    <subcellularLocation>
        <location evidence="5">Cell projection</location>
        <location evidence="5">Dendritic spine</location>
    </subcellularLocation>
    <subcellularLocation>
        <location evidence="3">Cell projection</location>
        <location evidence="3">Filopodium</location>
    </subcellularLocation>
    <subcellularLocation>
        <location evidence="4">Cytoplasm</location>
        <location evidence="4">Cytosol</location>
    </subcellularLocation>
    <subcellularLocation>
        <location evidence="15">Synapse</location>
        <location evidence="15">Synaptosome</location>
    </subcellularLocation>
</comment>
<evidence type="ECO:0000313" key="23">
    <source>
        <dbReference type="Proteomes" id="UP000504623"/>
    </source>
</evidence>
<dbReference type="OrthoDB" id="9990815at2759"/>
<dbReference type="Proteomes" id="UP000504623">
    <property type="component" value="Unplaced"/>
</dbReference>
<dbReference type="InterPro" id="IPR018979">
    <property type="entry name" value="FERM_N"/>
</dbReference>
<dbReference type="Pfam" id="PF00621">
    <property type="entry name" value="RhoGEF"/>
    <property type="match status" value="1"/>
</dbReference>
<dbReference type="SUPFAM" id="SSF48065">
    <property type="entry name" value="DBL homology domain (DH-domain)"/>
    <property type="match status" value="1"/>
</dbReference>
<dbReference type="Pfam" id="PF00169">
    <property type="entry name" value="PH"/>
    <property type="match status" value="2"/>
</dbReference>
<dbReference type="Gene3D" id="3.10.20.90">
    <property type="entry name" value="Phosphatidylinositol 3-kinase Catalytic Subunit, Chain A, domain 1"/>
    <property type="match status" value="1"/>
</dbReference>
<evidence type="ECO:0000256" key="8">
    <source>
        <dbReference type="ARBA" id="ARBA00022490"/>
    </source>
</evidence>
<dbReference type="GeneID" id="102837552"/>
<feature type="domain" description="PH" evidence="20">
    <location>
        <begin position="762"/>
        <end position="861"/>
    </location>
</feature>
<dbReference type="PRINTS" id="PR00661">
    <property type="entry name" value="ERMFAMILY"/>
</dbReference>
<evidence type="ECO:0000256" key="18">
    <source>
        <dbReference type="ARBA" id="ARBA00064538"/>
    </source>
</evidence>
<keyword evidence="14" id="KW-0966">Cell projection</keyword>
<dbReference type="GO" id="GO:0005886">
    <property type="term" value="C:plasma membrane"/>
    <property type="evidence" value="ECO:0007669"/>
    <property type="project" value="UniProtKB-SubCell"/>
</dbReference>
<feature type="region of interest" description="Disordered" evidence="19">
    <location>
        <begin position="448"/>
        <end position="491"/>
    </location>
</feature>
<keyword evidence="23" id="KW-1185">Reference proteome</keyword>
<evidence type="ECO:0000256" key="4">
    <source>
        <dbReference type="ARBA" id="ARBA00004514"/>
    </source>
</evidence>
<organism evidence="23 24">
    <name type="scientific">Chrysochloris asiatica</name>
    <name type="common">Cape golden mole</name>
    <dbReference type="NCBI Taxonomy" id="185453"/>
    <lineage>
        <taxon>Eukaryota</taxon>
        <taxon>Metazoa</taxon>
        <taxon>Chordata</taxon>
        <taxon>Craniata</taxon>
        <taxon>Vertebrata</taxon>
        <taxon>Euteleostomi</taxon>
        <taxon>Mammalia</taxon>
        <taxon>Eutheria</taxon>
        <taxon>Afrotheria</taxon>
        <taxon>Chrysochloridae</taxon>
        <taxon>Chrysochlorinae</taxon>
        <taxon>Chrysochloris</taxon>
    </lineage>
</organism>
<dbReference type="GO" id="GO:0030175">
    <property type="term" value="C:filopodium"/>
    <property type="evidence" value="ECO:0007669"/>
    <property type="project" value="UniProtKB-SubCell"/>
</dbReference>
<feature type="domain" description="FERM" evidence="22">
    <location>
        <begin position="47"/>
        <end position="327"/>
    </location>
</feature>
<name>A0A9B0X1V7_CHRAS</name>
<dbReference type="SMART" id="SM00325">
    <property type="entry name" value="RhoGEF"/>
    <property type="match status" value="1"/>
</dbReference>
<dbReference type="FunFam" id="3.10.20.90:FF:000040">
    <property type="entry name" value="FERM, RhoGEF and pleckstrin domain-containing protein"/>
    <property type="match status" value="1"/>
</dbReference>
<evidence type="ECO:0000313" key="24">
    <source>
        <dbReference type="RefSeq" id="XP_006875295.1"/>
    </source>
</evidence>
<keyword evidence="6" id="KW-0217">Developmental protein</keyword>
<dbReference type="FunFam" id="2.30.29.30:FF:000002">
    <property type="entry name" value="Band 4.1-like protein 5 isoform 1"/>
    <property type="match status" value="1"/>
</dbReference>
<evidence type="ECO:0000256" key="5">
    <source>
        <dbReference type="ARBA" id="ARBA00004552"/>
    </source>
</evidence>
<evidence type="ECO:0000256" key="15">
    <source>
        <dbReference type="ARBA" id="ARBA00034102"/>
    </source>
</evidence>
<evidence type="ECO:0000259" key="22">
    <source>
        <dbReference type="PROSITE" id="PS50057"/>
    </source>
</evidence>
<dbReference type="InterPro" id="IPR019747">
    <property type="entry name" value="FERM_CS"/>
</dbReference>
<dbReference type="InterPro" id="IPR001849">
    <property type="entry name" value="PH_domain"/>
</dbReference>
<dbReference type="GO" id="GO:0005085">
    <property type="term" value="F:guanyl-nucleotide exchange factor activity"/>
    <property type="evidence" value="ECO:0007669"/>
    <property type="project" value="UniProtKB-KW"/>
</dbReference>
<evidence type="ECO:0000256" key="6">
    <source>
        <dbReference type="ARBA" id="ARBA00022473"/>
    </source>
</evidence>
<dbReference type="InterPro" id="IPR011993">
    <property type="entry name" value="PH-like_dom_sf"/>
</dbReference>
<dbReference type="PROSITE" id="PS50003">
    <property type="entry name" value="PH_DOMAIN"/>
    <property type="match status" value="2"/>
</dbReference>
<evidence type="ECO:0000259" key="20">
    <source>
        <dbReference type="PROSITE" id="PS50003"/>
    </source>
</evidence>
<dbReference type="PRINTS" id="PR00935">
    <property type="entry name" value="BAND41"/>
</dbReference>
<dbReference type="CDD" id="cd00160">
    <property type="entry name" value="RhoGEF"/>
    <property type="match status" value="1"/>
</dbReference>
<dbReference type="Pfam" id="PF09380">
    <property type="entry name" value="FERM_C"/>
    <property type="match status" value="1"/>
</dbReference>
<dbReference type="SMART" id="SM00233">
    <property type="entry name" value="PH"/>
    <property type="match status" value="2"/>
</dbReference>
<dbReference type="GO" id="GO:0043197">
    <property type="term" value="C:dendritic spine"/>
    <property type="evidence" value="ECO:0007669"/>
    <property type="project" value="UniProtKB-SubCell"/>
</dbReference>
<dbReference type="PROSITE" id="PS50057">
    <property type="entry name" value="FERM_3"/>
    <property type="match status" value="1"/>
</dbReference>
<dbReference type="CDD" id="cd01220">
    <property type="entry name" value="PH1_FARP1-like"/>
    <property type="match status" value="1"/>
</dbReference>
<dbReference type="FunFam" id="2.30.29.30:FF:000046">
    <property type="entry name" value="FERM, RhoGEF and pleckstrin domain-containing protein 1"/>
    <property type="match status" value="1"/>
</dbReference>
<evidence type="ECO:0000256" key="10">
    <source>
        <dbReference type="ARBA" id="ARBA00022658"/>
    </source>
</evidence>
<evidence type="ECO:0000256" key="3">
    <source>
        <dbReference type="ARBA" id="ARBA00004486"/>
    </source>
</evidence>
<dbReference type="SMART" id="SM01196">
    <property type="entry name" value="FERM_C"/>
    <property type="match status" value="1"/>
</dbReference>
<keyword evidence="7" id="KW-1003">Cell membrane</keyword>
<feature type="compositionally biased region" description="Acidic residues" evidence="19">
    <location>
        <begin position="892"/>
        <end position="903"/>
    </location>
</feature>
<dbReference type="InterPro" id="IPR018980">
    <property type="entry name" value="FERM_PH-like_C"/>
</dbReference>
<dbReference type="Gene3D" id="2.30.29.30">
    <property type="entry name" value="Pleckstrin-homology domain (PH domain)/Phosphotyrosine-binding domain (PTB)"/>
    <property type="match status" value="3"/>
</dbReference>
<evidence type="ECO:0000256" key="9">
    <source>
        <dbReference type="ARBA" id="ARBA00022599"/>
    </source>
</evidence>
<dbReference type="InterPro" id="IPR019748">
    <property type="entry name" value="FERM_central"/>
</dbReference>
<keyword evidence="11" id="KW-0677">Repeat</keyword>
<dbReference type="InterPro" id="IPR000798">
    <property type="entry name" value="Ez/rad/moesin-like"/>
</dbReference>
<dbReference type="InterPro" id="IPR029071">
    <property type="entry name" value="Ubiquitin-like_domsf"/>
</dbReference>
<dbReference type="SMART" id="SM01195">
    <property type="entry name" value="FA"/>
    <property type="match status" value="1"/>
</dbReference>
<evidence type="ECO:0000256" key="2">
    <source>
        <dbReference type="ARBA" id="ARBA00004413"/>
    </source>
</evidence>
<dbReference type="InterPro" id="IPR035899">
    <property type="entry name" value="DBL_dom_sf"/>
</dbReference>
<dbReference type="RefSeq" id="XP_006875295.1">
    <property type="nucleotide sequence ID" value="XM_006875233.1"/>
</dbReference>
<evidence type="ECO:0000256" key="1">
    <source>
        <dbReference type="ARBA" id="ARBA00004279"/>
    </source>
</evidence>
<reference evidence="24" key="1">
    <citation type="submission" date="2025-08" db="UniProtKB">
        <authorList>
            <consortium name="RefSeq"/>
        </authorList>
    </citation>
    <scope>IDENTIFICATION</scope>
    <source>
        <tissue evidence="24">Spleen</tissue>
    </source>
</reference>
<evidence type="ECO:0000256" key="19">
    <source>
        <dbReference type="SAM" id="MobiDB-lite"/>
    </source>
</evidence>
<dbReference type="GO" id="GO:0008092">
    <property type="term" value="F:cytoskeletal protein binding"/>
    <property type="evidence" value="ECO:0007669"/>
    <property type="project" value="InterPro"/>
</dbReference>
<dbReference type="SUPFAM" id="SSF50729">
    <property type="entry name" value="PH domain-like"/>
    <property type="match status" value="3"/>
</dbReference>
<dbReference type="InterPro" id="IPR041788">
    <property type="entry name" value="FARP1/FARP2/FRMD7_FERM_C"/>
</dbReference>
<dbReference type="CDD" id="cd13235">
    <property type="entry name" value="PH2_FARP1-like"/>
    <property type="match status" value="1"/>
</dbReference>
<feature type="domain" description="PH" evidence="20">
    <location>
        <begin position="934"/>
        <end position="1031"/>
    </location>
</feature>
<dbReference type="PANTHER" id="PTHR45858:SF4">
    <property type="entry name" value="FERM, ARHGEF AND PLECKSTRIN DOMAIN-CONTAINING PROTEIN 2"/>
    <property type="match status" value="1"/>
</dbReference>
<dbReference type="InterPro" id="IPR014352">
    <property type="entry name" value="FERM/acyl-CoA-bd_prot_sf"/>
</dbReference>
<dbReference type="CDD" id="cd14473">
    <property type="entry name" value="FERM_B-lobe"/>
    <property type="match status" value="1"/>
</dbReference>
<dbReference type="Pfam" id="PF00373">
    <property type="entry name" value="FERM_M"/>
    <property type="match status" value="1"/>
</dbReference>
<keyword evidence="10" id="KW-0344">Guanine-nucleotide releasing factor</keyword>
<evidence type="ECO:0000256" key="16">
    <source>
        <dbReference type="ARBA" id="ARBA00040395"/>
    </source>
</evidence>
<evidence type="ECO:0000256" key="14">
    <source>
        <dbReference type="ARBA" id="ARBA00023273"/>
    </source>
</evidence>
<dbReference type="Gene3D" id="1.20.80.10">
    <property type="match status" value="1"/>
</dbReference>
<feature type="compositionally biased region" description="Polar residues" evidence="19">
    <location>
        <begin position="475"/>
        <end position="491"/>
    </location>
</feature>
<keyword evidence="8" id="KW-0963">Cytoplasm</keyword>
<dbReference type="InterPro" id="IPR051835">
    <property type="entry name" value="RAC1-GEF"/>
</dbReference>
<dbReference type="InterPro" id="IPR035963">
    <property type="entry name" value="FERM_2"/>
</dbReference>
<feature type="domain" description="DH" evidence="21">
    <location>
        <begin position="542"/>
        <end position="733"/>
    </location>
</feature>
<evidence type="ECO:0000256" key="17">
    <source>
        <dbReference type="ARBA" id="ARBA00042170"/>
    </source>
</evidence>
<dbReference type="Gene3D" id="1.20.900.10">
    <property type="entry name" value="Dbl homology (DH) domain"/>
    <property type="match status" value="1"/>
</dbReference>
<keyword evidence="13" id="KW-0472">Membrane</keyword>
<dbReference type="InterPro" id="IPR019749">
    <property type="entry name" value="Band_41_domain"/>
</dbReference>